<reference evidence="2 3" key="1">
    <citation type="submission" date="2019-12" db="EMBL/GenBank/DDBJ databases">
        <title>Roseobacter cerasinus sp. nov., isolated from seawater around aquaculture.</title>
        <authorList>
            <person name="Muramatsu S."/>
            <person name="Takabe Y."/>
            <person name="Mori K."/>
            <person name="Takaichi S."/>
            <person name="Hanada S."/>
        </authorList>
    </citation>
    <scope>NUCLEOTIDE SEQUENCE [LARGE SCALE GENOMIC DNA]</scope>
    <source>
        <strain evidence="2 3">AI77</strain>
    </source>
</reference>
<keyword evidence="3" id="KW-1185">Reference proteome</keyword>
<sequence>MVVSSSEPFDPVIGDAEQLEPGLRRIVAPNPSAMTYSGTNTYLLGDTDIAVIDPGPLDADHLGAILAAITPGQRITHIVVTHAHLDHAALARPLQAECGAPVLAFGPAISGRSAVMQRLAEDGLSGGGEGVADDFNPDETLEDGALLSGNGWRLRVLHTPGHIGNHICLAWGDACFTADHVMGWASSLVSPPDGDLTDFMMSCRRLQKQAWRRFYPGHGDMIEDPAGRLDWLISHRQLREAAILEALRSGPLDAHELAVLIYHDTPSGLIAAATRNVFAHLVDLVGKKRIAPQAPLRPTTRFHLL</sequence>
<dbReference type="Pfam" id="PF00753">
    <property type="entry name" value="Lactamase_B"/>
    <property type="match status" value="1"/>
</dbReference>
<evidence type="ECO:0000313" key="3">
    <source>
        <dbReference type="Proteomes" id="UP000436522"/>
    </source>
</evidence>
<protein>
    <submittedName>
        <fullName evidence="2">MBL fold hydrolase</fullName>
    </submittedName>
</protein>
<dbReference type="Gene3D" id="1.10.10.10">
    <property type="entry name" value="Winged helix-like DNA-binding domain superfamily/Winged helix DNA-binding domain"/>
    <property type="match status" value="1"/>
</dbReference>
<dbReference type="SUPFAM" id="SSF56281">
    <property type="entry name" value="Metallo-hydrolase/oxidoreductase"/>
    <property type="match status" value="1"/>
</dbReference>
<dbReference type="InterPro" id="IPR036866">
    <property type="entry name" value="RibonucZ/Hydroxyglut_hydro"/>
</dbReference>
<proteinExistence type="predicted"/>
<evidence type="ECO:0000313" key="2">
    <source>
        <dbReference type="EMBL" id="GFE50383.1"/>
    </source>
</evidence>
<dbReference type="CDD" id="cd16278">
    <property type="entry name" value="metallo-hydrolase-like_MBL-fold"/>
    <property type="match status" value="1"/>
</dbReference>
<dbReference type="Gene3D" id="3.60.15.10">
    <property type="entry name" value="Ribonuclease Z/Hydroxyacylglutathione hydrolase-like"/>
    <property type="match status" value="1"/>
</dbReference>
<keyword evidence="2" id="KW-0378">Hydrolase</keyword>
<dbReference type="EMBL" id="BLIV01000003">
    <property type="protein sequence ID" value="GFE50383.1"/>
    <property type="molecule type" value="Genomic_DNA"/>
</dbReference>
<accession>A0A640VQ63</accession>
<organism evidence="2 3">
    <name type="scientific">Roseobacter cerasinus</name>
    <dbReference type="NCBI Taxonomy" id="2602289"/>
    <lineage>
        <taxon>Bacteria</taxon>
        <taxon>Pseudomonadati</taxon>
        <taxon>Pseudomonadota</taxon>
        <taxon>Alphaproteobacteria</taxon>
        <taxon>Rhodobacterales</taxon>
        <taxon>Roseobacteraceae</taxon>
        <taxon>Roseobacter</taxon>
    </lineage>
</organism>
<gene>
    <name evidence="2" type="ORF">So717_21360</name>
</gene>
<dbReference type="InterPro" id="IPR050662">
    <property type="entry name" value="Sec-metab_biosynth-thioest"/>
</dbReference>
<feature type="domain" description="Metallo-beta-lactamase" evidence="1">
    <location>
        <begin position="38"/>
        <end position="218"/>
    </location>
</feature>
<evidence type="ECO:0000259" key="1">
    <source>
        <dbReference type="SMART" id="SM00849"/>
    </source>
</evidence>
<dbReference type="SMART" id="SM00849">
    <property type="entry name" value="Lactamase_B"/>
    <property type="match status" value="1"/>
</dbReference>
<dbReference type="PANTHER" id="PTHR23131">
    <property type="entry name" value="ENDORIBONUCLEASE LACTB2"/>
    <property type="match status" value="1"/>
</dbReference>
<name>A0A640VQ63_9RHOB</name>
<dbReference type="InterPro" id="IPR036388">
    <property type="entry name" value="WH-like_DNA-bd_sf"/>
</dbReference>
<dbReference type="AlphaFoldDB" id="A0A640VQ63"/>
<dbReference type="GO" id="GO:0016787">
    <property type="term" value="F:hydrolase activity"/>
    <property type="evidence" value="ECO:0007669"/>
    <property type="project" value="UniProtKB-KW"/>
</dbReference>
<dbReference type="InterPro" id="IPR001279">
    <property type="entry name" value="Metallo-B-lactamas"/>
</dbReference>
<comment type="caution">
    <text evidence="2">The sequence shown here is derived from an EMBL/GenBank/DDBJ whole genome shotgun (WGS) entry which is preliminary data.</text>
</comment>
<dbReference type="PANTHER" id="PTHR23131:SF0">
    <property type="entry name" value="ENDORIBONUCLEASE LACTB2"/>
    <property type="match status" value="1"/>
</dbReference>
<dbReference type="Proteomes" id="UP000436522">
    <property type="component" value="Unassembled WGS sequence"/>
</dbReference>